<comment type="caution">
    <text evidence="4">The sequence shown here is derived from an EMBL/GenBank/DDBJ whole genome shotgun (WGS) entry which is preliminary data.</text>
</comment>
<evidence type="ECO:0000313" key="4">
    <source>
        <dbReference type="EMBL" id="MZP43113.1"/>
    </source>
</evidence>
<dbReference type="GO" id="GO:0008146">
    <property type="term" value="F:sulfotransferase activity"/>
    <property type="evidence" value="ECO:0007669"/>
    <property type="project" value="InterPro"/>
</dbReference>
<gene>
    <name evidence="4" type="ORF">GTO89_08700</name>
</gene>
<dbReference type="Pfam" id="PF00685">
    <property type="entry name" value="Sulfotransfer_1"/>
    <property type="match status" value="1"/>
</dbReference>
<dbReference type="EMBL" id="WXEX01000006">
    <property type="protein sequence ID" value="MZP43113.1"/>
    <property type="molecule type" value="Genomic_DNA"/>
</dbReference>
<proteinExistence type="inferred from homology"/>
<keyword evidence="5" id="KW-1185">Reference proteome</keyword>
<evidence type="ECO:0000313" key="5">
    <source>
        <dbReference type="Proteomes" id="UP000471031"/>
    </source>
</evidence>
<protein>
    <recommendedName>
        <fullName evidence="3">Sulfotransferase domain-containing protein</fullName>
    </recommendedName>
</protein>
<dbReference type="InterPro" id="IPR027417">
    <property type="entry name" value="P-loop_NTPase"/>
</dbReference>
<name>A0A845LI33_HELGE</name>
<dbReference type="AlphaFoldDB" id="A0A845LI33"/>
<organism evidence="4 5">
    <name type="scientific">Heliomicrobium gestii</name>
    <name type="common">Heliobacterium gestii</name>
    <dbReference type="NCBI Taxonomy" id="2699"/>
    <lineage>
        <taxon>Bacteria</taxon>
        <taxon>Bacillati</taxon>
        <taxon>Bacillota</taxon>
        <taxon>Clostridia</taxon>
        <taxon>Eubacteriales</taxon>
        <taxon>Heliobacteriaceae</taxon>
        <taxon>Heliomicrobium</taxon>
    </lineage>
</organism>
<accession>A0A845LI33</accession>
<evidence type="ECO:0000256" key="1">
    <source>
        <dbReference type="ARBA" id="ARBA00005771"/>
    </source>
</evidence>
<keyword evidence="2" id="KW-0808">Transferase</keyword>
<dbReference type="Gene3D" id="3.40.50.300">
    <property type="entry name" value="P-loop containing nucleotide triphosphate hydrolases"/>
    <property type="match status" value="1"/>
</dbReference>
<comment type="similarity">
    <text evidence="1">Belongs to the sulfotransferase 1 family.</text>
</comment>
<dbReference type="PANTHER" id="PTHR11783">
    <property type="entry name" value="SULFOTRANSFERASE SULT"/>
    <property type="match status" value="1"/>
</dbReference>
<sequence>MNRIIVAEYPKSGGTWFVSLLGDALSLDKRDIYVQDGYDAFAVNKHPWYVGAASLNISENCVIKSHEKPGSSLHPQGSKVIHLVRDGRDVVVSKYFFERDFCVKNGIYTKFDVPFEDYVVNVASEWKKYVLEWLETDARLVRYEELLANPAETLSNTLDKLNMVVEKEIIERAIRANSKERLRSALDKTFAYNTFVRKGISGDWINHFSVSNRRAFHEVAGDVLIRLGYETNANSK</sequence>
<feature type="domain" description="Sulfotransferase" evidence="3">
    <location>
        <begin position="3"/>
        <end position="222"/>
    </location>
</feature>
<evidence type="ECO:0000256" key="2">
    <source>
        <dbReference type="ARBA" id="ARBA00022679"/>
    </source>
</evidence>
<dbReference type="SUPFAM" id="SSF52540">
    <property type="entry name" value="P-loop containing nucleoside triphosphate hydrolases"/>
    <property type="match status" value="1"/>
</dbReference>
<dbReference type="RefSeq" id="WP_161261681.1">
    <property type="nucleotide sequence ID" value="NZ_JAFBDC010000005.1"/>
</dbReference>
<dbReference type="InterPro" id="IPR000863">
    <property type="entry name" value="Sulfotransferase_dom"/>
</dbReference>
<dbReference type="OrthoDB" id="8446141at2"/>
<reference evidence="4 5" key="1">
    <citation type="submission" date="2020-01" db="EMBL/GenBank/DDBJ databases">
        <title>Whole genome sequence of Heliobacterium gestii DSM 11169.</title>
        <authorList>
            <person name="Kyndt J.A."/>
            <person name="Meyer T.E."/>
        </authorList>
    </citation>
    <scope>NUCLEOTIDE SEQUENCE [LARGE SCALE GENOMIC DNA]</scope>
    <source>
        <strain evidence="4 5">DSM 11169</strain>
    </source>
</reference>
<dbReference type="Proteomes" id="UP000471031">
    <property type="component" value="Unassembled WGS sequence"/>
</dbReference>
<evidence type="ECO:0000259" key="3">
    <source>
        <dbReference type="Pfam" id="PF00685"/>
    </source>
</evidence>